<organism evidence="2 3">
    <name type="scientific">Sphaerosporella brunnea</name>
    <dbReference type="NCBI Taxonomy" id="1250544"/>
    <lineage>
        <taxon>Eukaryota</taxon>
        <taxon>Fungi</taxon>
        <taxon>Dikarya</taxon>
        <taxon>Ascomycota</taxon>
        <taxon>Pezizomycotina</taxon>
        <taxon>Pezizomycetes</taxon>
        <taxon>Pezizales</taxon>
        <taxon>Pyronemataceae</taxon>
        <taxon>Sphaerosporella</taxon>
    </lineage>
</organism>
<comment type="caution">
    <text evidence="2">The sequence shown here is derived from an EMBL/GenBank/DDBJ whole genome shotgun (WGS) entry which is preliminary data.</text>
</comment>
<reference evidence="2 3" key="1">
    <citation type="submission" date="2019-09" db="EMBL/GenBank/DDBJ databases">
        <title>Draft genome of the ectomycorrhizal ascomycete Sphaerosporella brunnea.</title>
        <authorList>
            <consortium name="DOE Joint Genome Institute"/>
            <person name="Benucci G.M."/>
            <person name="Marozzi G."/>
            <person name="Antonielli L."/>
            <person name="Sanchez S."/>
            <person name="Marco P."/>
            <person name="Wang X."/>
            <person name="Falini L.B."/>
            <person name="Barry K."/>
            <person name="Haridas S."/>
            <person name="Lipzen A."/>
            <person name="Labutti K."/>
            <person name="Grigoriev I.V."/>
            <person name="Murat C."/>
            <person name="Martin F."/>
            <person name="Albertini E."/>
            <person name="Donnini D."/>
            <person name="Bonito G."/>
        </authorList>
    </citation>
    <scope>NUCLEOTIDE SEQUENCE [LARGE SCALE GENOMIC DNA]</scope>
    <source>
        <strain evidence="2 3">Sb_GMNB300</strain>
    </source>
</reference>
<evidence type="ECO:0000256" key="1">
    <source>
        <dbReference type="ARBA" id="ARBA00010954"/>
    </source>
</evidence>
<name>A0A5J5EY24_9PEZI</name>
<dbReference type="InParanoid" id="A0A5J5EY24"/>
<dbReference type="AlphaFoldDB" id="A0A5J5EY24"/>
<dbReference type="InterPro" id="IPR008862">
    <property type="entry name" value="Tcp11"/>
</dbReference>
<comment type="similarity">
    <text evidence="1">Belongs to the TCP11 family.</text>
</comment>
<dbReference type="EMBL" id="VXIS01000085">
    <property type="protein sequence ID" value="KAA8906805.1"/>
    <property type="molecule type" value="Genomic_DNA"/>
</dbReference>
<evidence type="ECO:0000313" key="2">
    <source>
        <dbReference type="EMBL" id="KAA8906805.1"/>
    </source>
</evidence>
<gene>
    <name evidence="2" type="ORF">FN846DRAFT_906843</name>
</gene>
<sequence length="50" mass="5461">MDPWVKQMVAQVAYGVENGHTLALVEGIKMVFGILEAMELDAANYEGFSS</sequence>
<dbReference type="Pfam" id="PF05794">
    <property type="entry name" value="Tcp11"/>
    <property type="match status" value="1"/>
</dbReference>
<dbReference type="OrthoDB" id="276323at2759"/>
<dbReference type="Proteomes" id="UP000326924">
    <property type="component" value="Unassembled WGS sequence"/>
</dbReference>
<evidence type="ECO:0000313" key="3">
    <source>
        <dbReference type="Proteomes" id="UP000326924"/>
    </source>
</evidence>
<proteinExistence type="inferred from homology"/>
<keyword evidence="3" id="KW-1185">Reference proteome</keyword>
<accession>A0A5J5EY24</accession>
<protein>
    <submittedName>
        <fullName evidence="2">Uncharacterized protein</fullName>
    </submittedName>
</protein>